<dbReference type="OrthoDB" id="3044295at2759"/>
<proteinExistence type="predicted"/>
<evidence type="ECO:0000313" key="2">
    <source>
        <dbReference type="Proteomes" id="UP000242287"/>
    </source>
</evidence>
<reference evidence="1 2" key="1">
    <citation type="submission" date="2014-02" db="EMBL/GenBank/DDBJ databases">
        <title>Transposable element dynamics among asymbiotic and ectomycorrhizal Amanita fungi.</title>
        <authorList>
            <consortium name="DOE Joint Genome Institute"/>
            <person name="Hess J."/>
            <person name="Skrede I."/>
            <person name="Wolfe B."/>
            <person name="LaButti K."/>
            <person name="Ohm R.A."/>
            <person name="Grigoriev I.V."/>
            <person name="Pringle A."/>
        </authorList>
    </citation>
    <scope>NUCLEOTIDE SEQUENCE [LARGE SCALE GENOMIC DNA]</scope>
    <source>
        <strain evidence="1 2">SKay4041</strain>
    </source>
</reference>
<accession>A0A2A9NGF6</accession>
<keyword evidence="2" id="KW-1185">Reference proteome</keyword>
<gene>
    <name evidence="1" type="ORF">AMATHDRAFT_153753</name>
</gene>
<dbReference type="EMBL" id="KZ302157">
    <property type="protein sequence ID" value="PFH46802.1"/>
    <property type="molecule type" value="Genomic_DNA"/>
</dbReference>
<dbReference type="AlphaFoldDB" id="A0A2A9NGF6"/>
<evidence type="ECO:0000313" key="1">
    <source>
        <dbReference type="EMBL" id="PFH46802.1"/>
    </source>
</evidence>
<feature type="non-terminal residue" evidence="1">
    <location>
        <position position="1"/>
    </location>
</feature>
<sequence length="83" mass="9599">LVFLEFSQYLGDSLLVFFECFSKDDNLISKDVIHHGLKCRWGVCESEEHYQWFKQSLVCSEGCLPFITILDPDVIVAPSDIHF</sequence>
<protein>
    <submittedName>
        <fullName evidence="1">Uncharacterized protein</fullName>
    </submittedName>
</protein>
<name>A0A2A9NGF6_9AGAR</name>
<organism evidence="1 2">
    <name type="scientific">Amanita thiersii Skay4041</name>
    <dbReference type="NCBI Taxonomy" id="703135"/>
    <lineage>
        <taxon>Eukaryota</taxon>
        <taxon>Fungi</taxon>
        <taxon>Dikarya</taxon>
        <taxon>Basidiomycota</taxon>
        <taxon>Agaricomycotina</taxon>
        <taxon>Agaricomycetes</taxon>
        <taxon>Agaricomycetidae</taxon>
        <taxon>Agaricales</taxon>
        <taxon>Pluteineae</taxon>
        <taxon>Amanitaceae</taxon>
        <taxon>Amanita</taxon>
    </lineage>
</organism>
<dbReference type="Proteomes" id="UP000242287">
    <property type="component" value="Unassembled WGS sequence"/>
</dbReference>